<protein>
    <submittedName>
        <fullName evidence="1">Uncharacterized protein</fullName>
    </submittedName>
</protein>
<evidence type="ECO:0000313" key="2">
    <source>
        <dbReference type="Proteomes" id="UP000255316"/>
    </source>
</evidence>
<dbReference type="Proteomes" id="UP000255316">
    <property type="component" value="Unassembled WGS sequence"/>
</dbReference>
<gene>
    <name evidence="1" type="ORF">NCTC12438_00599</name>
</gene>
<evidence type="ECO:0000313" key="1">
    <source>
        <dbReference type="EMBL" id="STX34010.1"/>
    </source>
</evidence>
<sequence length="29" mass="3429">MAQFTQLSIYTLKVNSHAFFLFMRYNSVA</sequence>
<proteinExistence type="predicted"/>
<dbReference type="AlphaFoldDB" id="A0A378IGH1"/>
<reference evidence="1 2" key="1">
    <citation type="submission" date="2018-06" db="EMBL/GenBank/DDBJ databases">
        <authorList>
            <consortium name="Pathogen Informatics"/>
            <person name="Doyle S."/>
        </authorList>
    </citation>
    <scope>NUCLEOTIDE SEQUENCE [LARGE SCALE GENOMIC DNA]</scope>
    <source>
        <strain evidence="1 2">NCTC12438</strain>
    </source>
</reference>
<name>A0A378IGH1_9GAMM</name>
<dbReference type="EMBL" id="UGNX01000001">
    <property type="protein sequence ID" value="STX34010.1"/>
    <property type="molecule type" value="Genomic_DNA"/>
</dbReference>
<organism evidence="1 2">
    <name type="scientific">Legionella cincinnatiensis</name>
    <dbReference type="NCBI Taxonomy" id="28085"/>
    <lineage>
        <taxon>Bacteria</taxon>
        <taxon>Pseudomonadati</taxon>
        <taxon>Pseudomonadota</taxon>
        <taxon>Gammaproteobacteria</taxon>
        <taxon>Legionellales</taxon>
        <taxon>Legionellaceae</taxon>
        <taxon>Legionella</taxon>
    </lineage>
</organism>
<accession>A0A378IGH1</accession>